<dbReference type="EMBL" id="CAXLJM020000075">
    <property type="protein sequence ID" value="CAL8129023.1"/>
    <property type="molecule type" value="Genomic_DNA"/>
</dbReference>
<dbReference type="Proteomes" id="UP001642540">
    <property type="component" value="Unassembled WGS sequence"/>
</dbReference>
<dbReference type="PANTHER" id="PTHR44252">
    <property type="entry name" value="D-ERYTHRULOSE REDUCTASE"/>
    <property type="match status" value="1"/>
</dbReference>
<dbReference type="InterPro" id="IPR020904">
    <property type="entry name" value="Sc_DH/Rdtase_CS"/>
</dbReference>
<gene>
    <name evidence="5" type="ORF">ODALV1_LOCUS22783</name>
</gene>
<name>A0ABP1RJ03_9HEXA</name>
<dbReference type="Pfam" id="PF13561">
    <property type="entry name" value="adh_short_C2"/>
    <property type="match status" value="1"/>
</dbReference>
<dbReference type="Gene3D" id="3.40.50.720">
    <property type="entry name" value="NAD(P)-binding Rossmann-like Domain"/>
    <property type="match status" value="1"/>
</dbReference>
<organism evidence="5 6">
    <name type="scientific">Orchesella dallaii</name>
    <dbReference type="NCBI Taxonomy" id="48710"/>
    <lineage>
        <taxon>Eukaryota</taxon>
        <taxon>Metazoa</taxon>
        <taxon>Ecdysozoa</taxon>
        <taxon>Arthropoda</taxon>
        <taxon>Hexapoda</taxon>
        <taxon>Collembola</taxon>
        <taxon>Entomobryomorpha</taxon>
        <taxon>Entomobryoidea</taxon>
        <taxon>Orchesellidae</taxon>
        <taxon>Orchesellinae</taxon>
        <taxon>Orchesella</taxon>
    </lineage>
</organism>
<comment type="similarity">
    <text evidence="1">Belongs to the short-chain dehydrogenases/reductases (SDR) family.</text>
</comment>
<evidence type="ECO:0000256" key="4">
    <source>
        <dbReference type="ARBA" id="ARBA00023002"/>
    </source>
</evidence>
<sequence length="249" mass="26710">MSLHHSFSGKRVLVTGAGQGVGKQLVQRFYKDGAIVLALDKNQETLEQLAKEFSNVVAKVVDLSDWDATRKAIESFGDVDHVVNNAAVVMTQKLMDITEDAALMHFQVNTIATLNVVQCAARGMIERGSGGTIVNISSVVTKSAAETASMYGASKAALEALTRSVALELGPHNIRANSISPGLIDSPMAKLDIPTVRNMVNRFLQETVIKRAIEANEVADLVLFLLSPLSAMITGENILIEGGRMCNCN</sequence>
<dbReference type="InterPro" id="IPR036291">
    <property type="entry name" value="NAD(P)-bd_dom_sf"/>
</dbReference>
<reference evidence="5 6" key="1">
    <citation type="submission" date="2024-08" db="EMBL/GenBank/DDBJ databases">
        <authorList>
            <person name="Cucini C."/>
            <person name="Frati F."/>
        </authorList>
    </citation>
    <scope>NUCLEOTIDE SEQUENCE [LARGE SCALE GENOMIC DNA]</scope>
</reference>
<dbReference type="SUPFAM" id="SSF51735">
    <property type="entry name" value="NAD(P)-binding Rossmann-fold domains"/>
    <property type="match status" value="1"/>
</dbReference>
<dbReference type="PRINTS" id="PR00081">
    <property type="entry name" value="GDHRDH"/>
</dbReference>
<proteinExistence type="inferred from homology"/>
<keyword evidence="3" id="KW-0521">NADP</keyword>
<keyword evidence="6" id="KW-1185">Reference proteome</keyword>
<evidence type="ECO:0000256" key="3">
    <source>
        <dbReference type="ARBA" id="ARBA00022857"/>
    </source>
</evidence>
<protein>
    <recommendedName>
        <fullName evidence="7">L-xylulose reductase</fullName>
    </recommendedName>
</protein>
<evidence type="ECO:0008006" key="7">
    <source>
        <dbReference type="Google" id="ProtNLM"/>
    </source>
</evidence>
<evidence type="ECO:0000313" key="6">
    <source>
        <dbReference type="Proteomes" id="UP001642540"/>
    </source>
</evidence>
<dbReference type="PANTHER" id="PTHR44252:SF3">
    <property type="entry name" value="D-ERYTHRULOSE REDUCTASE-RELATED"/>
    <property type="match status" value="1"/>
</dbReference>
<dbReference type="PRINTS" id="PR00080">
    <property type="entry name" value="SDRFAMILY"/>
</dbReference>
<comment type="subunit">
    <text evidence="2">Homotetramer.</text>
</comment>
<comment type="caution">
    <text evidence="5">The sequence shown here is derived from an EMBL/GenBank/DDBJ whole genome shotgun (WGS) entry which is preliminary data.</text>
</comment>
<evidence type="ECO:0000256" key="1">
    <source>
        <dbReference type="ARBA" id="ARBA00006484"/>
    </source>
</evidence>
<accession>A0ABP1RJ03</accession>
<evidence type="ECO:0000256" key="2">
    <source>
        <dbReference type="ARBA" id="ARBA00011881"/>
    </source>
</evidence>
<evidence type="ECO:0000313" key="5">
    <source>
        <dbReference type="EMBL" id="CAL8129023.1"/>
    </source>
</evidence>
<dbReference type="InterPro" id="IPR051737">
    <property type="entry name" value="L-xylulose/Carbonyl_redctase"/>
</dbReference>
<dbReference type="InterPro" id="IPR002347">
    <property type="entry name" value="SDR_fam"/>
</dbReference>
<keyword evidence="4" id="KW-0560">Oxidoreductase</keyword>
<dbReference type="PROSITE" id="PS00061">
    <property type="entry name" value="ADH_SHORT"/>
    <property type="match status" value="1"/>
</dbReference>